<gene>
    <name evidence="4" type="ORF">HGG74_08500</name>
</gene>
<keyword evidence="2" id="KW-0812">Transmembrane</keyword>
<evidence type="ECO:0000313" key="5">
    <source>
        <dbReference type="Proteomes" id="UP000544090"/>
    </source>
</evidence>
<dbReference type="Pfam" id="PF26366">
    <property type="entry name" value="DUF8094"/>
    <property type="match status" value="1"/>
</dbReference>
<dbReference type="RefSeq" id="WP_168485919.1">
    <property type="nucleotide sequence ID" value="NZ_JAAZSQ010000006.1"/>
</dbReference>
<evidence type="ECO:0000256" key="1">
    <source>
        <dbReference type="SAM" id="MobiDB-lite"/>
    </source>
</evidence>
<evidence type="ECO:0000256" key="2">
    <source>
        <dbReference type="SAM" id="Phobius"/>
    </source>
</evidence>
<comment type="caution">
    <text evidence="4">The sequence shown here is derived from an EMBL/GenBank/DDBJ whole genome shotgun (WGS) entry which is preliminary data.</text>
</comment>
<evidence type="ECO:0000313" key="4">
    <source>
        <dbReference type="EMBL" id="NKX54577.1"/>
    </source>
</evidence>
<protein>
    <recommendedName>
        <fullName evidence="3">DUF8094 domain-containing protein</fullName>
    </recommendedName>
</protein>
<sequence>MRLKIAVGLIVAGLLAVIGGIGLKTIWAPPETVSASYSAAGPAPLTVIEPAVLGLSPERVDIKVQADGEFLLAVGRSEDVKAWVGPAAHTTITGEADGALQGTLTDGEAQAPNPSGSDLWVSEETAASGIEYRWADPAPGEWSILLAADGTKPAPTNVTVSWPNDTSTPGALVLIIIGALAAVLGVALALVSGRRAAPPAPPAAPRPGGRRAAREPERPAGWVPDQEAGRTRFAAGTVAVLAALALAAGSVLPAQAAPAAGEAHPVLLPGQLTRIMESVGAAVAAGDSAKDPDKLKDRVTGAALTMRSANYRVRAGKGDVQPPVPVSAGPVLTSMISSTSEWPRTAVAVTKGKSNPVPQVIVLSQANARENYKMVGAMQMLPGTKFPQVSTEEGGTTAVALKDKDGLAYSPNDALALLSGYLTEGKNAKAVAKNTFADQIHAFQKDQQSSNRNAKITFSRSTVADSVRSLRTADGGAVVFGYLHNLMRSLPSEAGARVELSPEFAALAGAESTTKGVDVTYAETVFVKVPPAGSKDKVSLIGVAQDLVAAKLK</sequence>
<accession>A0A7X6K3Q9</accession>
<keyword evidence="2" id="KW-0472">Membrane</keyword>
<reference evidence="4 5" key="1">
    <citation type="submission" date="2020-04" db="EMBL/GenBank/DDBJ databases">
        <title>Arthrobacter sp. nov.</title>
        <authorList>
            <person name="Liu S."/>
        </authorList>
    </citation>
    <scope>NUCLEOTIDE SEQUENCE [LARGE SCALE GENOMIC DNA]</scope>
    <source>
        <strain evidence="4 5">E918</strain>
    </source>
</reference>
<dbReference type="EMBL" id="JAAZSQ010000006">
    <property type="protein sequence ID" value="NKX54577.1"/>
    <property type="molecule type" value="Genomic_DNA"/>
</dbReference>
<organism evidence="4 5">
    <name type="scientific">Arthrobacter mobilis</name>
    <dbReference type="NCBI Taxonomy" id="2724944"/>
    <lineage>
        <taxon>Bacteria</taxon>
        <taxon>Bacillati</taxon>
        <taxon>Actinomycetota</taxon>
        <taxon>Actinomycetes</taxon>
        <taxon>Micrococcales</taxon>
        <taxon>Micrococcaceae</taxon>
        <taxon>Arthrobacter</taxon>
    </lineage>
</organism>
<feature type="domain" description="DUF8094" evidence="3">
    <location>
        <begin position="284"/>
        <end position="551"/>
    </location>
</feature>
<feature type="transmembrane region" description="Helical" evidence="2">
    <location>
        <begin position="171"/>
        <end position="191"/>
    </location>
</feature>
<feature type="region of interest" description="Disordered" evidence="1">
    <location>
        <begin position="195"/>
        <end position="228"/>
    </location>
</feature>
<dbReference type="AlphaFoldDB" id="A0A7X6K3Q9"/>
<dbReference type="Proteomes" id="UP000544090">
    <property type="component" value="Unassembled WGS sequence"/>
</dbReference>
<proteinExistence type="predicted"/>
<keyword evidence="2" id="KW-1133">Transmembrane helix</keyword>
<dbReference type="InterPro" id="IPR058407">
    <property type="entry name" value="DUF8094"/>
</dbReference>
<feature type="transmembrane region" description="Helical" evidence="2">
    <location>
        <begin position="233"/>
        <end position="252"/>
    </location>
</feature>
<keyword evidence="5" id="KW-1185">Reference proteome</keyword>
<name>A0A7X6K3Q9_9MICC</name>
<evidence type="ECO:0000259" key="3">
    <source>
        <dbReference type="Pfam" id="PF26366"/>
    </source>
</evidence>